<dbReference type="InterPro" id="IPR003339">
    <property type="entry name" value="ABC/ECF_trnsptr_transmembrane"/>
</dbReference>
<comment type="caution">
    <text evidence="7">The sequence shown here is derived from an EMBL/GenBank/DDBJ whole genome shotgun (WGS) entry which is preliminary data.</text>
</comment>
<evidence type="ECO:0000256" key="4">
    <source>
        <dbReference type="ARBA" id="ARBA00022989"/>
    </source>
</evidence>
<name>A0ABT5W3Z8_9BACL</name>
<organism evidence="7 8">
    <name type="scientific">Anoxybacteroides rupiense</name>
    <dbReference type="NCBI Taxonomy" id="311460"/>
    <lineage>
        <taxon>Bacteria</taxon>
        <taxon>Bacillati</taxon>
        <taxon>Bacillota</taxon>
        <taxon>Bacilli</taxon>
        <taxon>Bacillales</taxon>
        <taxon>Anoxybacillaceae</taxon>
        <taxon>Anoxybacteroides</taxon>
    </lineage>
</organism>
<keyword evidence="3 6" id="KW-0812">Transmembrane</keyword>
<evidence type="ECO:0000256" key="3">
    <source>
        <dbReference type="ARBA" id="ARBA00022692"/>
    </source>
</evidence>
<keyword evidence="2" id="KW-1003">Cell membrane</keyword>
<protein>
    <submittedName>
        <fullName evidence="7">Cobalt ECF transporter T component CbiQ</fullName>
    </submittedName>
</protein>
<keyword evidence="5 6" id="KW-0472">Membrane</keyword>
<dbReference type="NCBIfam" id="TIGR02454">
    <property type="entry name" value="ECF_T_CbiQ"/>
    <property type="match status" value="1"/>
</dbReference>
<keyword evidence="4 6" id="KW-1133">Transmembrane helix</keyword>
<feature type="transmembrane region" description="Helical" evidence="6">
    <location>
        <begin position="62"/>
        <end position="83"/>
    </location>
</feature>
<dbReference type="CDD" id="cd16914">
    <property type="entry name" value="EcfT"/>
    <property type="match status" value="1"/>
</dbReference>
<evidence type="ECO:0000313" key="8">
    <source>
        <dbReference type="Proteomes" id="UP001213979"/>
    </source>
</evidence>
<dbReference type="Pfam" id="PF02361">
    <property type="entry name" value="CbiQ"/>
    <property type="match status" value="1"/>
</dbReference>
<dbReference type="PANTHER" id="PTHR43723">
    <property type="entry name" value="COBALT TRANSPORT PROTEIN CBIQ"/>
    <property type="match status" value="1"/>
</dbReference>
<evidence type="ECO:0000256" key="1">
    <source>
        <dbReference type="ARBA" id="ARBA00004651"/>
    </source>
</evidence>
<evidence type="ECO:0000256" key="2">
    <source>
        <dbReference type="ARBA" id="ARBA00022475"/>
    </source>
</evidence>
<dbReference type="Proteomes" id="UP001213979">
    <property type="component" value="Unassembled WGS sequence"/>
</dbReference>
<accession>A0ABT5W3Z8</accession>
<sequence length="237" mass="27707">MIRHFDMIAYHNRLRRLRPEQKTLFSFLLLLNTMVGSRGTHLFIIFWLAIWTIGYAGVSWKVYVKTLGMVILFLLISWPILLISLDSWHISVNRGNIPTAIDVSLRSIAAWSCLFFLLVTTPFPELLYVLKKLKIPSVMIELLFFMYRFVFVFEQAAEELYTAMKARNGGSHWRHGAMLIFQLWQKVWGAYHALLLALRARGFSDELVYIQNETRGVWSKRYIVEAIAGMGVLIWMR</sequence>
<dbReference type="InterPro" id="IPR012809">
    <property type="entry name" value="ECF_CbiQ"/>
</dbReference>
<dbReference type="InterPro" id="IPR052770">
    <property type="entry name" value="Cobalt_transport_CbiQ"/>
</dbReference>
<comment type="subcellular location">
    <subcellularLocation>
        <location evidence="1">Cell membrane</location>
        <topology evidence="1">Multi-pass membrane protein</topology>
    </subcellularLocation>
</comment>
<evidence type="ECO:0000256" key="6">
    <source>
        <dbReference type="SAM" id="Phobius"/>
    </source>
</evidence>
<keyword evidence="8" id="KW-1185">Reference proteome</keyword>
<gene>
    <name evidence="7" type="primary">cbiQ</name>
    <name evidence="7" type="ORF">PNH38_09120</name>
</gene>
<evidence type="ECO:0000313" key="7">
    <source>
        <dbReference type="EMBL" id="MDE8564048.1"/>
    </source>
</evidence>
<feature type="transmembrane region" description="Helical" evidence="6">
    <location>
        <begin position="103"/>
        <end position="123"/>
    </location>
</feature>
<dbReference type="EMBL" id="JAQOTG010000007">
    <property type="protein sequence ID" value="MDE8564048.1"/>
    <property type="molecule type" value="Genomic_DNA"/>
</dbReference>
<dbReference type="PANTHER" id="PTHR43723:SF1">
    <property type="entry name" value="COBALT TRANSPORT PROTEIN CBIQ"/>
    <property type="match status" value="1"/>
</dbReference>
<reference evidence="7 8" key="1">
    <citation type="submission" date="2023-01" db="EMBL/GenBank/DDBJ databases">
        <title>Genome-based reclassification of Anoxybacillus geothermalis as a later heterotypic synonym of Anoxybacillus rupiensis.</title>
        <authorList>
            <person name="Inan Bektas K."/>
            <person name="Canakci S."/>
            <person name="Belduz A.A."/>
            <person name="Guler H.H."/>
        </authorList>
    </citation>
    <scope>NUCLEOTIDE SEQUENCE [LARGE SCALE GENOMIC DNA]</scope>
    <source>
        <strain evidence="7 8">DSM 17127</strain>
    </source>
</reference>
<dbReference type="RefSeq" id="WP_066149182.1">
    <property type="nucleotide sequence ID" value="NZ_JAGUQN010000019.1"/>
</dbReference>
<proteinExistence type="predicted"/>
<evidence type="ECO:0000256" key="5">
    <source>
        <dbReference type="ARBA" id="ARBA00023136"/>
    </source>
</evidence>